<dbReference type="Proteomes" id="UP000186905">
    <property type="component" value="Unassembled WGS sequence"/>
</dbReference>
<dbReference type="AlphaFoldDB" id="A0A1Q9GA84"/>
<gene>
    <name evidence="2" type="ORF">BIT28_03400</name>
</gene>
<dbReference type="OrthoDB" id="9134022at2"/>
<feature type="domain" description="RiboL-PSP-HEPN" evidence="1">
    <location>
        <begin position="13"/>
        <end position="176"/>
    </location>
</feature>
<dbReference type="RefSeq" id="WP_075767503.1">
    <property type="nucleotide sequence ID" value="NZ_MJIL01000095.1"/>
</dbReference>
<dbReference type="Pfam" id="PF18735">
    <property type="entry name" value="HEPN_RiboL-PSP"/>
    <property type="match status" value="1"/>
</dbReference>
<dbReference type="EMBL" id="MJIL01000095">
    <property type="protein sequence ID" value="OLQ71225.1"/>
    <property type="molecule type" value="Genomic_DNA"/>
</dbReference>
<dbReference type="STRING" id="1903952.BIT28_03400"/>
<reference evidence="2 3" key="1">
    <citation type="submission" date="2016-09" db="EMBL/GenBank/DDBJ databases">
        <title>Photobacterium proteolyticum sp. nov. a protease producing bacterium isolated from ocean sediments of Laizhou Bay.</title>
        <authorList>
            <person name="Li Y."/>
        </authorList>
    </citation>
    <scope>NUCLEOTIDE SEQUENCE [LARGE SCALE GENOMIC DNA]</scope>
    <source>
        <strain evidence="2 3">13-12</strain>
    </source>
</reference>
<evidence type="ECO:0000313" key="2">
    <source>
        <dbReference type="EMBL" id="OLQ71225.1"/>
    </source>
</evidence>
<name>A0A1Q9GA84_9GAMM</name>
<evidence type="ECO:0000313" key="3">
    <source>
        <dbReference type="Proteomes" id="UP000186905"/>
    </source>
</evidence>
<proteinExistence type="predicted"/>
<comment type="caution">
    <text evidence="2">The sequence shown here is derived from an EMBL/GenBank/DDBJ whole genome shotgun (WGS) entry which is preliminary data.</text>
</comment>
<sequence length="177" mass="20415">MCQAKNVFDVSIQDAERILEAYEHMKSIPDLGRDPEELKRAALIMSLTAWETYVEDKISEEVALQTKVLQGCQIGNFINNSLEKELKFFHTPNSKKTKDIFERFLGIDVTESWSWPGYEDPDRTRTKLNEWIKKRGDAVHRSVADKQISHLISKPEAEKCIKYFKSLVEATDAALNH</sequence>
<keyword evidence="3" id="KW-1185">Reference proteome</keyword>
<dbReference type="InterPro" id="IPR041519">
    <property type="entry name" value="HEPN_RiboL-PSP"/>
</dbReference>
<organism evidence="2 3">
    <name type="scientific">Photobacterium proteolyticum</name>
    <dbReference type="NCBI Taxonomy" id="1903952"/>
    <lineage>
        <taxon>Bacteria</taxon>
        <taxon>Pseudomonadati</taxon>
        <taxon>Pseudomonadota</taxon>
        <taxon>Gammaproteobacteria</taxon>
        <taxon>Vibrionales</taxon>
        <taxon>Vibrionaceae</taxon>
        <taxon>Photobacterium</taxon>
    </lineage>
</organism>
<accession>A0A1Q9GA84</accession>
<evidence type="ECO:0000259" key="1">
    <source>
        <dbReference type="Pfam" id="PF18735"/>
    </source>
</evidence>
<protein>
    <recommendedName>
        <fullName evidence="1">RiboL-PSP-HEPN domain-containing protein</fullName>
    </recommendedName>
</protein>